<accession>A0A1H1TU25</accession>
<keyword evidence="2" id="KW-1185">Reference proteome</keyword>
<proteinExistence type="predicted"/>
<name>A0A1H1TU25_9ACTN</name>
<protein>
    <submittedName>
        <fullName evidence="1">Uncharacterized protein</fullName>
    </submittedName>
</protein>
<reference evidence="1 2" key="1">
    <citation type="submission" date="2016-10" db="EMBL/GenBank/DDBJ databases">
        <authorList>
            <person name="de Groot N.N."/>
        </authorList>
    </citation>
    <scope>NUCLEOTIDE SEQUENCE [LARGE SCALE GENOMIC DNA]</scope>
    <source>
        <strain evidence="1 2">DSM 21800</strain>
    </source>
</reference>
<evidence type="ECO:0000313" key="1">
    <source>
        <dbReference type="EMBL" id="SDS63119.1"/>
    </source>
</evidence>
<sequence>MTDSIEFLRRYRELARSSGWRAVDSPFQLVDRWAEFVGLCTEDYDETIYEYTNDRAVRDALQIVLDDPELARYERFDLLLEAVRSLDAQFLAACRTDVAMAPAGSPWWQRCVPRTASGEFADDLRRLHGIEPARDGP</sequence>
<evidence type="ECO:0000313" key="2">
    <source>
        <dbReference type="Proteomes" id="UP000199103"/>
    </source>
</evidence>
<dbReference type="EMBL" id="LT629772">
    <property type="protein sequence ID" value="SDS63119.1"/>
    <property type="molecule type" value="Genomic_DNA"/>
</dbReference>
<dbReference type="RefSeq" id="WP_091525202.1">
    <property type="nucleotide sequence ID" value="NZ_LT629772.1"/>
</dbReference>
<organism evidence="1 2">
    <name type="scientific">Microlunatus soli</name>
    <dbReference type="NCBI Taxonomy" id="630515"/>
    <lineage>
        <taxon>Bacteria</taxon>
        <taxon>Bacillati</taxon>
        <taxon>Actinomycetota</taxon>
        <taxon>Actinomycetes</taxon>
        <taxon>Propionibacteriales</taxon>
        <taxon>Propionibacteriaceae</taxon>
        <taxon>Microlunatus</taxon>
    </lineage>
</organism>
<dbReference type="STRING" id="630515.SAMN04489812_2504"/>
<dbReference type="OrthoDB" id="4178485at2"/>
<dbReference type="AlphaFoldDB" id="A0A1H1TU25"/>
<gene>
    <name evidence="1" type="ORF">SAMN04489812_2504</name>
</gene>
<dbReference type="Proteomes" id="UP000199103">
    <property type="component" value="Chromosome I"/>
</dbReference>